<feature type="transmembrane region" description="Helical" evidence="1">
    <location>
        <begin position="12"/>
        <end position="31"/>
    </location>
</feature>
<dbReference type="RefSeq" id="WP_142941878.1">
    <property type="nucleotide sequence ID" value="NZ_VIKR01000002.1"/>
</dbReference>
<dbReference type="OrthoDB" id="8479066at2"/>
<evidence type="ECO:0000259" key="2">
    <source>
        <dbReference type="Pfam" id="PF00892"/>
    </source>
</evidence>
<feature type="transmembrane region" description="Helical" evidence="1">
    <location>
        <begin position="217"/>
        <end position="237"/>
    </location>
</feature>
<dbReference type="Pfam" id="PF00892">
    <property type="entry name" value="EamA"/>
    <property type="match status" value="2"/>
</dbReference>
<feature type="transmembrane region" description="Helical" evidence="1">
    <location>
        <begin position="43"/>
        <end position="61"/>
    </location>
</feature>
<accession>A0A545TDG5</accession>
<evidence type="ECO:0000313" key="4">
    <source>
        <dbReference type="Proteomes" id="UP000317839"/>
    </source>
</evidence>
<name>A0A545TDG5_9GAMM</name>
<keyword evidence="4" id="KW-1185">Reference proteome</keyword>
<keyword evidence="1" id="KW-0472">Membrane</keyword>
<keyword evidence="1" id="KW-1133">Transmembrane helix</keyword>
<feature type="transmembrane region" description="Helical" evidence="1">
    <location>
        <begin position="129"/>
        <end position="146"/>
    </location>
</feature>
<dbReference type="AlphaFoldDB" id="A0A545TDG5"/>
<evidence type="ECO:0000313" key="3">
    <source>
        <dbReference type="EMBL" id="TQV75262.1"/>
    </source>
</evidence>
<evidence type="ECO:0000256" key="1">
    <source>
        <dbReference type="SAM" id="Phobius"/>
    </source>
</evidence>
<keyword evidence="1" id="KW-0812">Transmembrane</keyword>
<feature type="transmembrane region" description="Helical" evidence="1">
    <location>
        <begin position="73"/>
        <end position="93"/>
    </location>
</feature>
<dbReference type="GO" id="GO:0016020">
    <property type="term" value="C:membrane"/>
    <property type="evidence" value="ECO:0007669"/>
    <property type="project" value="InterPro"/>
</dbReference>
<comment type="caution">
    <text evidence="3">The sequence shown here is derived from an EMBL/GenBank/DDBJ whole genome shotgun (WGS) entry which is preliminary data.</text>
</comment>
<feature type="domain" description="EamA" evidence="2">
    <location>
        <begin position="160"/>
        <end position="293"/>
    </location>
</feature>
<reference evidence="3 4" key="1">
    <citation type="submission" date="2019-06" db="EMBL/GenBank/DDBJ databases">
        <title>Draft genome of Aliikangiella marina GYP-15.</title>
        <authorList>
            <person name="Wang G."/>
        </authorList>
    </citation>
    <scope>NUCLEOTIDE SEQUENCE [LARGE SCALE GENOMIC DNA]</scope>
    <source>
        <strain evidence="3 4">GYP-15</strain>
    </source>
</reference>
<feature type="transmembrane region" description="Helical" evidence="1">
    <location>
        <begin position="185"/>
        <end position="205"/>
    </location>
</feature>
<feature type="transmembrane region" description="Helical" evidence="1">
    <location>
        <begin position="276"/>
        <end position="300"/>
    </location>
</feature>
<sequence>MTYSNHQFKLGLIFISTAVIFWGVLPVALKVSGGFIDAISLTWVRFLIALVFSLVSQWLVGQLGQFKLLTFKQWAILSIAGVFLITNYVTFVWSLDYLGPGEAQLNFQTAPFYLALGGLIFFKERISGIQAIFFSFLAFGLLLFFHKNITGIGYSTNIIWGIIFVQLSSFCWCVYALMQKWLNQVLSPANILLFIFALGVIILFPQSRLTELHRYSFEQYSILLFCSINTIIAYGCFAQSMKYWRAVEVSAMIALTPIASFATAMLAAYMGWWPEIITFPAIDLVSCLGIVLVVTSAACVQIWNRQPVKTQQDEKSDIK</sequence>
<feature type="transmembrane region" description="Helical" evidence="1">
    <location>
        <begin position="105"/>
        <end position="122"/>
    </location>
</feature>
<dbReference type="SUPFAM" id="SSF103481">
    <property type="entry name" value="Multidrug resistance efflux transporter EmrE"/>
    <property type="match status" value="1"/>
</dbReference>
<proteinExistence type="predicted"/>
<dbReference type="InterPro" id="IPR000620">
    <property type="entry name" value="EamA_dom"/>
</dbReference>
<dbReference type="EMBL" id="VIKR01000002">
    <property type="protein sequence ID" value="TQV75262.1"/>
    <property type="molecule type" value="Genomic_DNA"/>
</dbReference>
<protein>
    <submittedName>
        <fullName evidence="3">DMT family transporter</fullName>
    </submittedName>
</protein>
<dbReference type="PANTHER" id="PTHR22911">
    <property type="entry name" value="ACYL-MALONYL CONDENSING ENZYME-RELATED"/>
    <property type="match status" value="1"/>
</dbReference>
<dbReference type="InterPro" id="IPR037185">
    <property type="entry name" value="EmrE-like"/>
</dbReference>
<feature type="domain" description="EamA" evidence="2">
    <location>
        <begin position="10"/>
        <end position="144"/>
    </location>
</feature>
<dbReference type="PANTHER" id="PTHR22911:SF134">
    <property type="entry name" value="DMT FAMILY TRANSPORTER"/>
    <property type="match status" value="1"/>
</dbReference>
<organism evidence="3 4">
    <name type="scientific">Aliikangiella marina</name>
    <dbReference type="NCBI Taxonomy" id="1712262"/>
    <lineage>
        <taxon>Bacteria</taxon>
        <taxon>Pseudomonadati</taxon>
        <taxon>Pseudomonadota</taxon>
        <taxon>Gammaproteobacteria</taxon>
        <taxon>Oceanospirillales</taxon>
        <taxon>Pleioneaceae</taxon>
        <taxon>Aliikangiella</taxon>
    </lineage>
</organism>
<dbReference type="Proteomes" id="UP000317839">
    <property type="component" value="Unassembled WGS sequence"/>
</dbReference>
<gene>
    <name evidence="3" type="ORF">FLL45_10020</name>
</gene>
<feature type="transmembrane region" description="Helical" evidence="1">
    <location>
        <begin position="158"/>
        <end position="178"/>
    </location>
</feature>
<feature type="transmembrane region" description="Helical" evidence="1">
    <location>
        <begin position="249"/>
        <end position="270"/>
    </location>
</feature>